<gene>
    <name evidence="4" type="ORF">PLOB_00021228</name>
</gene>
<keyword evidence="1" id="KW-0175">Coiled coil</keyword>
<protein>
    <recommendedName>
        <fullName evidence="3">CARD domain-containing protein</fullName>
    </recommendedName>
</protein>
<evidence type="ECO:0000313" key="4">
    <source>
        <dbReference type="EMBL" id="CAH3179005.1"/>
    </source>
</evidence>
<dbReference type="PANTHER" id="PTHR47457:SF1">
    <property type="entry name" value="BTB DOMAIN-CONTAINING PROTEIN-RELATED"/>
    <property type="match status" value="1"/>
</dbReference>
<dbReference type="PANTHER" id="PTHR47457">
    <property type="entry name" value="OS05G0345500 PROTEIN"/>
    <property type="match status" value="1"/>
</dbReference>
<proteinExistence type="predicted"/>
<feature type="domain" description="CARD" evidence="3">
    <location>
        <begin position="1"/>
        <end position="99"/>
    </location>
</feature>
<dbReference type="SUPFAM" id="SSF47986">
    <property type="entry name" value="DEATH domain"/>
    <property type="match status" value="1"/>
</dbReference>
<dbReference type="InterPro" id="IPR001315">
    <property type="entry name" value="CARD"/>
</dbReference>
<reference evidence="4 5" key="1">
    <citation type="submission" date="2022-05" db="EMBL/GenBank/DDBJ databases">
        <authorList>
            <consortium name="Genoscope - CEA"/>
            <person name="William W."/>
        </authorList>
    </citation>
    <scope>NUCLEOTIDE SEQUENCE [LARGE SCALE GENOMIC DNA]</scope>
</reference>
<dbReference type="CDD" id="cd01671">
    <property type="entry name" value="CARD"/>
    <property type="match status" value="1"/>
</dbReference>
<dbReference type="EMBL" id="CALNXK010000248">
    <property type="protein sequence ID" value="CAH3179005.1"/>
    <property type="molecule type" value="Genomic_DNA"/>
</dbReference>
<feature type="compositionally biased region" description="Basic and acidic residues" evidence="2">
    <location>
        <begin position="203"/>
        <end position="215"/>
    </location>
</feature>
<sequence>MERLLAMQRIQRQNDILQQFHMKLRADADPEPVTNYLYQAKIIDEYALEEILSMQTRRNKNKALLIKLRKVEDPNAFSEFVNGLEKEQPHLACILLKEEKSRLYKLEKELVTVKTERLLVLETEKEELKTKCKSLEEQLQFWPRTLQDSNLERSGYDERSGAAALSVNEGDNIREPLTSLENGALETPFFDNSTRGQSQRMGQDQRSRPSTRLRNEFTKTKEYHFRHVRDFDAKGVIHYLGLNAGVSKWRNPARVPSSGVKVTYCDGEGREDPENILEYFNPVNSYTRSGWCLDLGKYYSLRLTDYTLRQRGSNSKNFLQNFKIQGRLNDDDEWSLLNRHYKVNWKLQEWSYYGKSGDKIKPVPCKTKTWSVEGELKAHRQFQIVQLRDSMPAGAPQMSLAGIELYGVLSVPDFD</sequence>
<dbReference type="Proteomes" id="UP001159405">
    <property type="component" value="Unassembled WGS sequence"/>
</dbReference>
<dbReference type="Gene3D" id="1.10.533.10">
    <property type="entry name" value="Death Domain, Fas"/>
    <property type="match status" value="1"/>
</dbReference>
<name>A0ABN8RHW0_9CNID</name>
<feature type="coiled-coil region" evidence="1">
    <location>
        <begin position="96"/>
        <end position="138"/>
    </location>
</feature>
<dbReference type="InterPro" id="IPR011029">
    <property type="entry name" value="DEATH-like_dom_sf"/>
</dbReference>
<organism evidence="4 5">
    <name type="scientific">Porites lobata</name>
    <dbReference type="NCBI Taxonomy" id="104759"/>
    <lineage>
        <taxon>Eukaryota</taxon>
        <taxon>Metazoa</taxon>
        <taxon>Cnidaria</taxon>
        <taxon>Anthozoa</taxon>
        <taxon>Hexacorallia</taxon>
        <taxon>Scleractinia</taxon>
        <taxon>Fungiina</taxon>
        <taxon>Poritidae</taxon>
        <taxon>Porites</taxon>
    </lineage>
</organism>
<evidence type="ECO:0000259" key="3">
    <source>
        <dbReference type="PROSITE" id="PS50209"/>
    </source>
</evidence>
<evidence type="ECO:0000256" key="2">
    <source>
        <dbReference type="SAM" id="MobiDB-lite"/>
    </source>
</evidence>
<feature type="compositionally biased region" description="Polar residues" evidence="2">
    <location>
        <begin position="190"/>
        <end position="202"/>
    </location>
</feature>
<dbReference type="PROSITE" id="PS50209">
    <property type="entry name" value="CARD"/>
    <property type="match status" value="1"/>
</dbReference>
<evidence type="ECO:0000256" key="1">
    <source>
        <dbReference type="SAM" id="Coils"/>
    </source>
</evidence>
<accession>A0ABN8RHW0</accession>
<evidence type="ECO:0000313" key="5">
    <source>
        <dbReference type="Proteomes" id="UP001159405"/>
    </source>
</evidence>
<dbReference type="Pfam" id="PF00619">
    <property type="entry name" value="CARD"/>
    <property type="match status" value="1"/>
</dbReference>
<keyword evidence="5" id="KW-1185">Reference proteome</keyword>
<comment type="caution">
    <text evidence="4">The sequence shown here is derived from an EMBL/GenBank/DDBJ whole genome shotgun (WGS) entry which is preliminary data.</text>
</comment>
<feature type="region of interest" description="Disordered" evidence="2">
    <location>
        <begin position="186"/>
        <end position="215"/>
    </location>
</feature>